<dbReference type="InterPro" id="IPR020843">
    <property type="entry name" value="ER"/>
</dbReference>
<dbReference type="SMART" id="SM00829">
    <property type="entry name" value="PKS_ER"/>
    <property type="match status" value="1"/>
</dbReference>
<keyword evidence="4" id="KW-1185">Reference proteome</keyword>
<dbReference type="Proteomes" id="UP000294558">
    <property type="component" value="Unassembled WGS sequence"/>
</dbReference>
<dbReference type="RefSeq" id="WP_208294117.1">
    <property type="nucleotide sequence ID" value="NZ_SOAU01000001.1"/>
</dbReference>
<proteinExistence type="predicted"/>
<evidence type="ECO:0000256" key="1">
    <source>
        <dbReference type="SAM" id="MobiDB-lite"/>
    </source>
</evidence>
<dbReference type="InterPro" id="IPR052733">
    <property type="entry name" value="Chloroplast_QOR"/>
</dbReference>
<protein>
    <submittedName>
        <fullName evidence="3">NADPH:quinone reductase-like Zn-dependent oxidoreductase</fullName>
    </submittedName>
</protein>
<dbReference type="Pfam" id="PF13602">
    <property type="entry name" value="ADH_zinc_N_2"/>
    <property type="match status" value="1"/>
</dbReference>
<evidence type="ECO:0000313" key="4">
    <source>
        <dbReference type="Proteomes" id="UP000294558"/>
    </source>
</evidence>
<name>A0A4R7I3K5_9ACTN</name>
<reference evidence="3 4" key="1">
    <citation type="submission" date="2019-03" db="EMBL/GenBank/DDBJ databases">
        <title>Sequencing the genomes of 1000 actinobacteria strains.</title>
        <authorList>
            <person name="Klenk H.-P."/>
        </authorList>
    </citation>
    <scope>NUCLEOTIDE SEQUENCE [LARGE SCALE GENOMIC DNA]</scope>
    <source>
        <strain evidence="3 4">DSM 18936</strain>
    </source>
</reference>
<evidence type="ECO:0000259" key="2">
    <source>
        <dbReference type="SMART" id="SM00829"/>
    </source>
</evidence>
<gene>
    <name evidence="3" type="ORF">BDK89_3659</name>
</gene>
<dbReference type="EMBL" id="SOAU01000001">
    <property type="protein sequence ID" value="TDT18045.1"/>
    <property type="molecule type" value="Genomic_DNA"/>
</dbReference>
<dbReference type="SUPFAM" id="SSF50129">
    <property type="entry name" value="GroES-like"/>
    <property type="match status" value="1"/>
</dbReference>
<dbReference type="SUPFAM" id="SSF51735">
    <property type="entry name" value="NAD(P)-binding Rossmann-fold domains"/>
    <property type="match status" value="1"/>
</dbReference>
<feature type="domain" description="Enoyl reductase (ER)" evidence="2">
    <location>
        <begin position="40"/>
        <end position="350"/>
    </location>
</feature>
<dbReference type="InterPro" id="IPR036291">
    <property type="entry name" value="NAD(P)-bd_dom_sf"/>
</dbReference>
<dbReference type="InterPro" id="IPR013154">
    <property type="entry name" value="ADH-like_N"/>
</dbReference>
<accession>A0A4R7I3K5</accession>
<comment type="caution">
    <text evidence="3">The sequence shown here is derived from an EMBL/GenBank/DDBJ whole genome shotgun (WGS) entry which is preliminary data.</text>
</comment>
<feature type="compositionally biased region" description="Low complexity" evidence="1">
    <location>
        <begin position="1"/>
        <end position="21"/>
    </location>
</feature>
<dbReference type="CDD" id="cd08267">
    <property type="entry name" value="MDR1"/>
    <property type="match status" value="1"/>
</dbReference>
<dbReference type="Gene3D" id="3.90.180.10">
    <property type="entry name" value="Medium-chain alcohol dehydrogenases, catalytic domain"/>
    <property type="match status" value="1"/>
</dbReference>
<dbReference type="AlphaFoldDB" id="A0A4R7I3K5"/>
<dbReference type="PANTHER" id="PTHR44013">
    <property type="entry name" value="ZINC-TYPE ALCOHOL DEHYDROGENASE-LIKE PROTEIN C16A3.02C"/>
    <property type="match status" value="1"/>
</dbReference>
<dbReference type="PANTHER" id="PTHR44013:SF1">
    <property type="entry name" value="ZINC-TYPE ALCOHOL DEHYDROGENASE-LIKE PROTEIN C16A3.02C"/>
    <property type="match status" value="1"/>
</dbReference>
<evidence type="ECO:0000313" key="3">
    <source>
        <dbReference type="EMBL" id="TDT18045.1"/>
    </source>
</evidence>
<dbReference type="InterPro" id="IPR011032">
    <property type="entry name" value="GroES-like_sf"/>
</dbReference>
<dbReference type="Pfam" id="PF08240">
    <property type="entry name" value="ADH_N"/>
    <property type="match status" value="1"/>
</dbReference>
<feature type="region of interest" description="Disordered" evidence="1">
    <location>
        <begin position="1"/>
        <end position="29"/>
    </location>
</feature>
<sequence length="356" mass="37033">MNATTATTATSAASIAAAASTRTDGTSREQMRAIVQDRYGDADVLELRTVEVPTPADDEVLVRVAAAGVDRGVWHLMTGLPYAVRLAGYGIRRPKYPTLGLDLAGAVVAVGTDVTDFAVGDEVYGIGIGTFAEYATAKATKLAHRPDHVTPEQAATLAVSGATAEQALFDIGRAEAGQRVLILGASGGVGSFAVQLAHAHGLHVTGVASAAKAEYVVGLGADVVLDYRSDDFTDEDPFDLIVDIGGRNRVSTLRSALTETGTLVIVGGEDGGRVTGGVGRQVRAVMRSPFVSQRLTMFIADESAAKRARLHELVEQGRIVAPIDRTFPLERVASAIDDLAAGRLRGKAVITIGAAS</sequence>
<dbReference type="GO" id="GO:0016491">
    <property type="term" value="F:oxidoreductase activity"/>
    <property type="evidence" value="ECO:0007669"/>
    <property type="project" value="InterPro"/>
</dbReference>
<organism evidence="3 4">
    <name type="scientific">Ilumatobacter fluminis</name>
    <dbReference type="NCBI Taxonomy" id="467091"/>
    <lineage>
        <taxon>Bacteria</taxon>
        <taxon>Bacillati</taxon>
        <taxon>Actinomycetota</taxon>
        <taxon>Acidimicrobiia</taxon>
        <taxon>Acidimicrobiales</taxon>
        <taxon>Ilumatobacteraceae</taxon>
        <taxon>Ilumatobacter</taxon>
    </lineage>
</organism>
<dbReference type="Gene3D" id="3.40.50.720">
    <property type="entry name" value="NAD(P)-binding Rossmann-like Domain"/>
    <property type="match status" value="1"/>
</dbReference>